<sequence>MINKTCIQCSANFTVTDADLEFYKKISPTFDGKTFEIPAPTLCPDCRRQKRIAWRNVGKFYKRKSDLSGREMISCFASNSKFRVWHLDEWMGGEMDPYQYGKDFDFSRSFFEQLFELEKEVPLPHMNVARNENSEYINNSSDCKDSYLIENSTESENSLYSLGLFYSRDCVDCLKAFESENCYECINIENCYGCYFCKDSVNCSESLLLEDCNGCKNCYGCANVSNKQYWVFNAEKTREEFEKMKQELLSADIKKRVDLIAQAKSHLSKLPKKFAHELSNENSRGDYIYHSKNSQGFFLDNCEDTRDATNLSYCKDFINVDYWGDHSEISYESAEVGTKANNVLFSRKCYGNVANIFYSLDCCFGSHDLFGCCGLKHGEYSIFNKKYPKSKYEKLVSEIIEHMKKTGEWGEFFPLYMSQFAYNETSAMDHFPLTKEEAVNLGSYWQDHSYDQNYDGTNYEPLDISEYKSQEKADELLKSVLICAKSGRPYKIQPQELAYYLKNNLQIPRYHPDERYRKRFEQVNPQKTWHRKCMKEGCQNEFETTYAPDRPEKVYCESCYQKSVL</sequence>
<name>A0A1V5SC38_9BACT</name>
<gene>
    <name evidence="1" type="ORF">BWY43_00664</name>
</gene>
<evidence type="ECO:0000313" key="1">
    <source>
        <dbReference type="EMBL" id="OQA52057.1"/>
    </source>
</evidence>
<dbReference type="Proteomes" id="UP000485367">
    <property type="component" value="Unassembled WGS sequence"/>
</dbReference>
<proteinExistence type="predicted"/>
<accession>A0A1V5SC38</accession>
<protein>
    <submittedName>
        <fullName evidence="1">Uncharacterized protein</fullName>
    </submittedName>
</protein>
<dbReference type="EMBL" id="MWBO01000049">
    <property type="protein sequence ID" value="OQA52057.1"/>
    <property type="molecule type" value="Genomic_DNA"/>
</dbReference>
<comment type="caution">
    <text evidence="1">The sequence shown here is derived from an EMBL/GenBank/DDBJ whole genome shotgun (WGS) entry which is preliminary data.</text>
</comment>
<organism evidence="1">
    <name type="scientific">candidate division WS2 bacterium ADurb.Bin280</name>
    <dbReference type="NCBI Taxonomy" id="1852829"/>
    <lineage>
        <taxon>Bacteria</taxon>
        <taxon>candidate division WS2</taxon>
    </lineage>
</organism>
<reference evidence="1" key="1">
    <citation type="submission" date="2017-02" db="EMBL/GenBank/DDBJ databases">
        <title>Delving into the versatile metabolic prowess of the omnipresent phylum Bacteroidetes.</title>
        <authorList>
            <person name="Nobu M.K."/>
            <person name="Mei R."/>
            <person name="Narihiro T."/>
            <person name="Kuroda K."/>
            <person name="Liu W.-T."/>
        </authorList>
    </citation>
    <scope>NUCLEOTIDE SEQUENCE</scope>
    <source>
        <strain evidence="1">ADurb.Bin280</strain>
    </source>
</reference>
<dbReference type="AlphaFoldDB" id="A0A1V5SC38"/>